<feature type="region of interest" description="Disordered" evidence="2">
    <location>
        <begin position="122"/>
        <end position="167"/>
    </location>
</feature>
<organism evidence="4 5">
    <name type="scientific">Pinctada imbricata</name>
    <name type="common">Atlantic pearl-oyster</name>
    <name type="synonym">Pinctada martensii</name>
    <dbReference type="NCBI Taxonomy" id="66713"/>
    <lineage>
        <taxon>Eukaryota</taxon>
        <taxon>Metazoa</taxon>
        <taxon>Spiralia</taxon>
        <taxon>Lophotrochozoa</taxon>
        <taxon>Mollusca</taxon>
        <taxon>Bivalvia</taxon>
        <taxon>Autobranchia</taxon>
        <taxon>Pteriomorphia</taxon>
        <taxon>Pterioida</taxon>
        <taxon>Pterioidea</taxon>
        <taxon>Pteriidae</taxon>
        <taxon>Pinctada</taxon>
    </lineage>
</organism>
<gene>
    <name evidence="4" type="ORF">FSP39_006949</name>
</gene>
<evidence type="ECO:0000256" key="3">
    <source>
        <dbReference type="SAM" id="Phobius"/>
    </source>
</evidence>
<dbReference type="EMBL" id="VSWD01000010">
    <property type="protein sequence ID" value="KAK3089836.1"/>
    <property type="molecule type" value="Genomic_DNA"/>
</dbReference>
<feature type="transmembrane region" description="Helical" evidence="3">
    <location>
        <begin position="761"/>
        <end position="783"/>
    </location>
</feature>
<feature type="compositionally biased region" description="Polar residues" evidence="2">
    <location>
        <begin position="352"/>
        <end position="363"/>
    </location>
</feature>
<feature type="compositionally biased region" description="Polar residues" evidence="2">
    <location>
        <begin position="314"/>
        <end position="328"/>
    </location>
</feature>
<comment type="similarity">
    <text evidence="1">Belongs to the major facilitator superfamily.</text>
</comment>
<evidence type="ECO:0008006" key="6">
    <source>
        <dbReference type="Google" id="ProtNLM"/>
    </source>
</evidence>
<evidence type="ECO:0000256" key="1">
    <source>
        <dbReference type="ARBA" id="ARBA00008335"/>
    </source>
</evidence>
<proteinExistence type="inferred from homology"/>
<reference evidence="4" key="1">
    <citation type="submission" date="2019-08" db="EMBL/GenBank/DDBJ databases">
        <title>The improved chromosome-level genome for the pearl oyster Pinctada fucata martensii using PacBio sequencing and Hi-C.</title>
        <authorList>
            <person name="Zheng Z."/>
        </authorList>
    </citation>
    <scope>NUCLEOTIDE SEQUENCE</scope>
    <source>
        <strain evidence="4">ZZ-2019</strain>
        <tissue evidence="4">Adductor muscle</tissue>
    </source>
</reference>
<feature type="region of interest" description="Disordered" evidence="2">
    <location>
        <begin position="241"/>
        <end position="261"/>
    </location>
</feature>
<dbReference type="Pfam" id="PF13347">
    <property type="entry name" value="MFS_2"/>
    <property type="match status" value="1"/>
</dbReference>
<dbReference type="Proteomes" id="UP001186944">
    <property type="component" value="Unassembled WGS sequence"/>
</dbReference>
<dbReference type="InterPro" id="IPR036259">
    <property type="entry name" value="MFS_trans_sf"/>
</dbReference>
<protein>
    <recommendedName>
        <fullName evidence="6">Major facilitator superfamily domain-containing protein 2</fullName>
    </recommendedName>
</protein>
<evidence type="ECO:0000256" key="2">
    <source>
        <dbReference type="SAM" id="MobiDB-lite"/>
    </source>
</evidence>
<dbReference type="InterPro" id="IPR031367">
    <property type="entry name" value="CCDC24"/>
</dbReference>
<accession>A0AA88Y5C7</accession>
<dbReference type="GO" id="GO:0015293">
    <property type="term" value="F:symporter activity"/>
    <property type="evidence" value="ECO:0007669"/>
    <property type="project" value="InterPro"/>
</dbReference>
<keyword evidence="3" id="KW-0812">Transmembrane</keyword>
<feature type="region of interest" description="Disordered" evidence="2">
    <location>
        <begin position="282"/>
        <end position="328"/>
    </location>
</feature>
<feature type="region of interest" description="Disordered" evidence="2">
    <location>
        <begin position="343"/>
        <end position="372"/>
    </location>
</feature>
<feature type="compositionally biased region" description="Basic and acidic residues" evidence="2">
    <location>
        <begin position="283"/>
        <end position="299"/>
    </location>
</feature>
<dbReference type="PANTHER" id="PTHR11328">
    <property type="entry name" value="MAJOR FACILITATOR SUPERFAMILY DOMAIN-CONTAINING PROTEIN"/>
    <property type="match status" value="1"/>
</dbReference>
<feature type="transmembrane region" description="Helical" evidence="3">
    <location>
        <begin position="464"/>
        <end position="482"/>
    </location>
</feature>
<feature type="compositionally biased region" description="Polar residues" evidence="2">
    <location>
        <begin position="149"/>
        <end position="166"/>
    </location>
</feature>
<dbReference type="PANTHER" id="PTHR11328:SF24">
    <property type="entry name" value="MAJOR FACILITATOR SUPERFAMILY (MFS) PROFILE DOMAIN-CONTAINING PROTEIN"/>
    <property type="match status" value="1"/>
</dbReference>
<feature type="transmembrane region" description="Helical" evidence="3">
    <location>
        <begin position="625"/>
        <end position="648"/>
    </location>
</feature>
<keyword evidence="3" id="KW-1133">Transmembrane helix</keyword>
<feature type="transmembrane region" description="Helical" evidence="3">
    <location>
        <begin position="719"/>
        <end position="740"/>
    </location>
</feature>
<keyword evidence="5" id="KW-1185">Reference proteome</keyword>
<evidence type="ECO:0000313" key="5">
    <source>
        <dbReference type="Proteomes" id="UP001186944"/>
    </source>
</evidence>
<evidence type="ECO:0000313" key="4">
    <source>
        <dbReference type="EMBL" id="KAK3089836.1"/>
    </source>
</evidence>
<dbReference type="InterPro" id="IPR039672">
    <property type="entry name" value="MFS_2"/>
</dbReference>
<dbReference type="AlphaFoldDB" id="A0AA88Y5C7"/>
<dbReference type="GO" id="GO:0005886">
    <property type="term" value="C:plasma membrane"/>
    <property type="evidence" value="ECO:0007669"/>
    <property type="project" value="TreeGrafter"/>
</dbReference>
<keyword evidence="3" id="KW-0472">Membrane</keyword>
<name>A0AA88Y5C7_PINIB</name>
<dbReference type="SUPFAM" id="SSF103473">
    <property type="entry name" value="MFS general substrate transporter"/>
    <property type="match status" value="1"/>
</dbReference>
<feature type="transmembrane region" description="Helical" evidence="3">
    <location>
        <begin position="494"/>
        <end position="522"/>
    </location>
</feature>
<sequence>MEPTFDLSGYEPPISLWQIVEQHVPKHEHEEIKNMLGQSLVDQSLELHNEIETLLDIWRDYRDETNENCKTKLPEPPGLRERLVQELQFFIQNVKEKSKNMGMNAEDVLHSRHNMDILEYAMEGKRPGTSRGNSRPGTARSRDGRETPMISTPTSSDRASAASTLSEEIESMNDKMNFLKFDEVVQHLKETLEDEIETLLSDIHFLYECLDDEATYRAETQELQTERSKMEQELLSTDLVPQPKIPPQRAARPIGNTVPLKKLGGQLPNSLKIKVNGLTGVDSKNDSGHSVRLTNDKQATRPGPMRASHAISLGHNNSSTNSPSDISQNNLVGVVRVGKRPDTMSGIIKGSESATSDYDSITTPHPPSGPRPQEEVRLIVVEDFHSHDDTLPLWRKLCFAAGGPPYQITNTVINFFLSIFLLEVAEISPSYVSIIVFGGKVWDAITDPTCGYLVNKTNTRLGKLRPWILISTPFACTAYFFLWYVPDLSEEGKLGWYFCFYCLFQGLLSGIHVPFTSLTMFISNNQKDRDSATAYRMVFEAVGVLLAAVVQGQFVNKYRTAGDCKKDTTSSTEQINDQKWSYMEGSFVVIGIYVICAVTCFLGTKEKQGVVTDTSGGFFTGIREVLTFGPYVKLCTAFLFLSLAIAIVQGNLALFCTHTLKLGDDFSLFIIVLLVSAIASMSLWQFLLRKYGKKSSFAAGMVLFIPILISQLFLDGNFYIYMLVVIVAGFSISVALLLPWSMLPDVLDDYMLKTGHRRDAIFYSFYVFFNKIAVGFGVGLSQLALAFGGYKSGECKQPASVGLALRLLVAPGPVIFVLIALLFLSKYPIDEETRKKNKEEIERRKIKIEDKQREGNENRDTTTILPPDEFVATLSYESIAVTTSTEF</sequence>
<feature type="transmembrane region" description="Helical" evidence="3">
    <location>
        <begin position="586"/>
        <end position="604"/>
    </location>
</feature>
<feature type="transmembrane region" description="Helical" evidence="3">
    <location>
        <begin position="803"/>
        <end position="824"/>
    </location>
</feature>
<feature type="transmembrane region" description="Helical" evidence="3">
    <location>
        <begin position="534"/>
        <end position="554"/>
    </location>
</feature>
<dbReference type="GO" id="GO:0008643">
    <property type="term" value="P:carbohydrate transport"/>
    <property type="evidence" value="ECO:0007669"/>
    <property type="project" value="InterPro"/>
</dbReference>
<feature type="transmembrane region" description="Helical" evidence="3">
    <location>
        <begin position="695"/>
        <end position="713"/>
    </location>
</feature>
<feature type="transmembrane region" description="Helical" evidence="3">
    <location>
        <begin position="668"/>
        <end position="688"/>
    </location>
</feature>
<dbReference type="Pfam" id="PF15669">
    <property type="entry name" value="CCDC24"/>
    <property type="match status" value="1"/>
</dbReference>
<comment type="caution">
    <text evidence="4">The sequence shown here is derived from an EMBL/GenBank/DDBJ whole genome shotgun (WGS) entry which is preliminary data.</text>
</comment>
<dbReference type="Gene3D" id="1.20.1250.20">
    <property type="entry name" value="MFS general substrate transporter like domains"/>
    <property type="match status" value="1"/>
</dbReference>